<evidence type="ECO:0000256" key="5">
    <source>
        <dbReference type="ARBA" id="ARBA00022989"/>
    </source>
</evidence>
<evidence type="ECO:0000256" key="1">
    <source>
        <dbReference type="ARBA" id="ARBA00004141"/>
    </source>
</evidence>
<feature type="transmembrane region" description="Helical" evidence="8">
    <location>
        <begin position="446"/>
        <end position="467"/>
    </location>
</feature>
<gene>
    <name evidence="10" type="ORF">N8I77_011290</name>
</gene>
<proteinExistence type="predicted"/>
<protein>
    <recommendedName>
        <fullName evidence="9">Amino acid permease/ SLC12A domain-containing protein</fullName>
    </recommendedName>
</protein>
<feature type="transmembrane region" description="Helical" evidence="8">
    <location>
        <begin position="356"/>
        <end position="376"/>
    </location>
</feature>
<feature type="transmembrane region" description="Helical" evidence="8">
    <location>
        <begin position="546"/>
        <end position="565"/>
    </location>
</feature>
<keyword evidence="5 8" id="KW-1133">Transmembrane helix</keyword>
<evidence type="ECO:0000313" key="11">
    <source>
        <dbReference type="Proteomes" id="UP001265746"/>
    </source>
</evidence>
<feature type="transmembrane region" description="Helical" evidence="8">
    <location>
        <begin position="411"/>
        <end position="434"/>
    </location>
</feature>
<sequence length="648" mass="71486">MANLEDAPGTGQLRQELTGLQILLIVLSALIGAGIYMTDVDALQLVGPLGLLVAFLILSVIAACIGETVSHLVQLFPTPNAVFEYVYNFVDHELGWVVGFSYWYAWVTTFALEMLTAASITEYWGLNHIAIGVIFYVAVPVLCIVINSIHVKYFGWIETAGGLLKVLLIMILAIAFYAVAGKCEWTGNREQQQYVFLPSSRNSTTLTQLIVAIGRGFVPNPDYTNSTGTAFCMALPLVAWKFGGIESTTMAAFEAKTVGDIALASRSIHWILIVLYFFYTLGVMFTVPWDASDLTSFHPWVNITKAANDSNSRLFGTFDRLDSCNKSTIGVVKGVCNIHRPQDGGPNPDVSGLANFVNAVLLYSVISCGNAALYMASRTLYGLASSERVRRKGISNPVIRYLGSTRPGTGVPFYAVVFSWLIFCWAPFLGFASGGDWPALADMRQFLFFTSSMAYIVVWASLCLAFIRFRSWCNYCANGLRDLDGDSRHHYQDYISKGRIVTKGILPQPLAAWTGLVGCFLLVIASSSVWWNIRPQNGDIGGISDAWSVSVYFLEGFLLVLWAILKVWNGNWNKVWWVSKDRNPSNPEMLRDCIDNLNSAWNKAAEREQQIEESHEFVAWGANGALNGHAAQRMSSARSDLGPTDRGP</sequence>
<reference evidence="10" key="1">
    <citation type="submission" date="2023-06" db="EMBL/GenBank/DDBJ databases">
        <authorList>
            <person name="Noh H."/>
        </authorList>
    </citation>
    <scope>NUCLEOTIDE SEQUENCE</scope>
    <source>
        <strain evidence="10">DUCC20226</strain>
    </source>
</reference>
<evidence type="ECO:0000259" key="9">
    <source>
        <dbReference type="Pfam" id="PF00324"/>
    </source>
</evidence>
<dbReference type="InterPro" id="IPR004841">
    <property type="entry name" value="AA-permease/SLC12A_dom"/>
</dbReference>
<evidence type="ECO:0000313" key="10">
    <source>
        <dbReference type="EMBL" id="KAK2599543.1"/>
    </source>
</evidence>
<organism evidence="10 11">
    <name type="scientific">Phomopsis amygdali</name>
    <name type="common">Fusicoccum amygdali</name>
    <dbReference type="NCBI Taxonomy" id="1214568"/>
    <lineage>
        <taxon>Eukaryota</taxon>
        <taxon>Fungi</taxon>
        <taxon>Dikarya</taxon>
        <taxon>Ascomycota</taxon>
        <taxon>Pezizomycotina</taxon>
        <taxon>Sordariomycetes</taxon>
        <taxon>Sordariomycetidae</taxon>
        <taxon>Diaporthales</taxon>
        <taxon>Diaporthaceae</taxon>
        <taxon>Diaporthe</taxon>
    </lineage>
</organism>
<feature type="transmembrane region" description="Helical" evidence="8">
    <location>
        <begin position="49"/>
        <end position="74"/>
    </location>
</feature>
<keyword evidence="4" id="KW-0029">Amino-acid transport</keyword>
<accession>A0AAD9S826</accession>
<evidence type="ECO:0000256" key="2">
    <source>
        <dbReference type="ARBA" id="ARBA00022448"/>
    </source>
</evidence>
<feature type="transmembrane region" description="Helical" evidence="8">
    <location>
        <begin position="162"/>
        <end position="180"/>
    </location>
</feature>
<dbReference type="EMBL" id="JAUJFL010000007">
    <property type="protein sequence ID" value="KAK2599543.1"/>
    <property type="molecule type" value="Genomic_DNA"/>
</dbReference>
<dbReference type="AlphaFoldDB" id="A0AAD9S826"/>
<evidence type="ECO:0000256" key="6">
    <source>
        <dbReference type="ARBA" id="ARBA00023136"/>
    </source>
</evidence>
<keyword evidence="2" id="KW-0813">Transport</keyword>
<feature type="transmembrane region" description="Helical" evidence="8">
    <location>
        <begin position="270"/>
        <end position="289"/>
    </location>
</feature>
<keyword evidence="3 8" id="KW-0812">Transmembrane</keyword>
<feature type="domain" description="Amino acid permease/ SLC12A" evidence="9">
    <location>
        <begin position="22"/>
        <end position="475"/>
    </location>
</feature>
<keyword evidence="11" id="KW-1185">Reference proteome</keyword>
<dbReference type="GO" id="GO:0015171">
    <property type="term" value="F:amino acid transmembrane transporter activity"/>
    <property type="evidence" value="ECO:0007669"/>
    <property type="project" value="TreeGrafter"/>
</dbReference>
<feature type="transmembrane region" description="Helical" evidence="8">
    <location>
        <begin position="129"/>
        <end position="150"/>
    </location>
</feature>
<feature type="transmembrane region" description="Helical" evidence="8">
    <location>
        <begin position="510"/>
        <end position="531"/>
    </location>
</feature>
<feature type="transmembrane region" description="Helical" evidence="8">
    <location>
        <begin position="20"/>
        <end position="37"/>
    </location>
</feature>
<dbReference type="Pfam" id="PF00324">
    <property type="entry name" value="AA_permease"/>
    <property type="match status" value="1"/>
</dbReference>
<comment type="caution">
    <text evidence="10">The sequence shown here is derived from an EMBL/GenBank/DDBJ whole genome shotgun (WGS) entry which is preliminary data.</text>
</comment>
<dbReference type="InterPro" id="IPR050524">
    <property type="entry name" value="APC_YAT"/>
</dbReference>
<evidence type="ECO:0000256" key="8">
    <source>
        <dbReference type="SAM" id="Phobius"/>
    </source>
</evidence>
<dbReference type="PANTHER" id="PTHR43341:SF1">
    <property type="entry name" value="GENERAL AMINO-ACID PERMEASE GAP1"/>
    <property type="match status" value="1"/>
</dbReference>
<comment type="subcellular location">
    <subcellularLocation>
        <location evidence="1">Membrane</location>
        <topology evidence="1">Multi-pass membrane protein</topology>
    </subcellularLocation>
</comment>
<evidence type="ECO:0000256" key="4">
    <source>
        <dbReference type="ARBA" id="ARBA00022970"/>
    </source>
</evidence>
<dbReference type="Gene3D" id="1.20.1740.10">
    <property type="entry name" value="Amino acid/polyamine transporter I"/>
    <property type="match status" value="1"/>
</dbReference>
<name>A0AAD9S826_PHOAM</name>
<dbReference type="GO" id="GO:0016020">
    <property type="term" value="C:membrane"/>
    <property type="evidence" value="ECO:0007669"/>
    <property type="project" value="UniProtKB-SubCell"/>
</dbReference>
<feature type="region of interest" description="Disordered" evidence="7">
    <location>
        <begin position="629"/>
        <end position="648"/>
    </location>
</feature>
<dbReference type="Proteomes" id="UP001265746">
    <property type="component" value="Unassembled WGS sequence"/>
</dbReference>
<keyword evidence="6 8" id="KW-0472">Membrane</keyword>
<evidence type="ECO:0000256" key="7">
    <source>
        <dbReference type="SAM" id="MobiDB-lite"/>
    </source>
</evidence>
<dbReference type="PANTHER" id="PTHR43341">
    <property type="entry name" value="AMINO ACID PERMEASE"/>
    <property type="match status" value="1"/>
</dbReference>
<feature type="transmembrane region" description="Helical" evidence="8">
    <location>
        <begin position="94"/>
        <end position="117"/>
    </location>
</feature>
<evidence type="ECO:0000256" key="3">
    <source>
        <dbReference type="ARBA" id="ARBA00022692"/>
    </source>
</evidence>